<accession>A0ABX7NAA1</accession>
<dbReference type="SUPFAM" id="SSF53850">
    <property type="entry name" value="Periplasmic binding protein-like II"/>
    <property type="match status" value="1"/>
</dbReference>
<dbReference type="SUPFAM" id="SSF46785">
    <property type="entry name" value="Winged helix' DNA-binding domain"/>
    <property type="match status" value="1"/>
</dbReference>
<dbReference type="InterPro" id="IPR005119">
    <property type="entry name" value="LysR_subst-bd"/>
</dbReference>
<evidence type="ECO:0000313" key="7">
    <source>
        <dbReference type="Proteomes" id="UP000663090"/>
    </source>
</evidence>
<evidence type="ECO:0000259" key="5">
    <source>
        <dbReference type="PROSITE" id="PS50931"/>
    </source>
</evidence>
<proteinExistence type="inferred from homology"/>
<dbReference type="InterPro" id="IPR000847">
    <property type="entry name" value="LysR_HTH_N"/>
</dbReference>
<reference evidence="6 7" key="1">
    <citation type="submission" date="2021-02" db="EMBL/GenBank/DDBJ databases">
        <title>De Novo genome assembly of isolated myxobacteria.</title>
        <authorList>
            <person name="Stevens D.C."/>
        </authorList>
    </citation>
    <scope>NUCLEOTIDE SEQUENCE [LARGE SCALE GENOMIC DNA]</scope>
    <source>
        <strain evidence="6 7">SCHIC003</strain>
    </source>
</reference>
<dbReference type="PANTHER" id="PTHR30118">
    <property type="entry name" value="HTH-TYPE TRANSCRIPTIONAL REGULATOR LEUO-RELATED"/>
    <property type="match status" value="1"/>
</dbReference>
<evidence type="ECO:0000256" key="4">
    <source>
        <dbReference type="ARBA" id="ARBA00023163"/>
    </source>
</evidence>
<dbReference type="PANTHER" id="PTHR30118:SF15">
    <property type="entry name" value="TRANSCRIPTIONAL REGULATORY PROTEIN"/>
    <property type="match status" value="1"/>
</dbReference>
<keyword evidence="7" id="KW-1185">Reference proteome</keyword>
<keyword evidence="2" id="KW-0805">Transcription regulation</keyword>
<dbReference type="CDD" id="cd08460">
    <property type="entry name" value="PBP2_DntR_like_1"/>
    <property type="match status" value="1"/>
</dbReference>
<dbReference type="InterPro" id="IPR036390">
    <property type="entry name" value="WH_DNA-bd_sf"/>
</dbReference>
<dbReference type="RefSeq" id="WP_206717397.1">
    <property type="nucleotide sequence ID" value="NZ_CP071091.1"/>
</dbReference>
<keyword evidence="3" id="KW-0238">DNA-binding</keyword>
<feature type="domain" description="HTH lysR-type" evidence="5">
    <location>
        <begin position="4"/>
        <end position="61"/>
    </location>
</feature>
<dbReference type="Proteomes" id="UP000663090">
    <property type="component" value="Chromosome"/>
</dbReference>
<organism evidence="6 7">
    <name type="scientific">Myxococcus landrumensis</name>
    <dbReference type="NCBI Taxonomy" id="2813577"/>
    <lineage>
        <taxon>Bacteria</taxon>
        <taxon>Pseudomonadati</taxon>
        <taxon>Myxococcota</taxon>
        <taxon>Myxococcia</taxon>
        <taxon>Myxococcales</taxon>
        <taxon>Cystobacterineae</taxon>
        <taxon>Myxococcaceae</taxon>
        <taxon>Myxococcus</taxon>
    </lineage>
</organism>
<evidence type="ECO:0000256" key="1">
    <source>
        <dbReference type="ARBA" id="ARBA00009437"/>
    </source>
</evidence>
<gene>
    <name evidence="6" type="ORF">JY572_06470</name>
</gene>
<sequence>MHSVDANLLLALDALLREGSVLGAARRMNLSPPAMSRTLQRLRDATGDPLLVRAGRRMVPTPRAMAMRERVQDAAREVLSLLGPPEALVLGTLSRTFTLRTSDYLLVVLGNALDRLVREEAPQVRLTFAPEGSEDVESLRSGDVDLDMGVQGLLGPELRVRKLFDDEMVAVVRQGHALTGAATPRRLVKVPHVVVSRRGRGRGVLDDALAKQGLERRVERVVPSYFSAARLVAQSDLMGIVPRRFAREVAPGFGLRMLELGVELPRLTIALAWHPRFDGDAAHQWLREGVARASGAGLAEDVSLQSSPAKLRPR</sequence>
<dbReference type="InterPro" id="IPR036388">
    <property type="entry name" value="WH-like_DNA-bd_sf"/>
</dbReference>
<dbReference type="PROSITE" id="PS50931">
    <property type="entry name" value="HTH_LYSR"/>
    <property type="match status" value="1"/>
</dbReference>
<dbReference type="InterPro" id="IPR050389">
    <property type="entry name" value="LysR-type_TF"/>
</dbReference>
<protein>
    <submittedName>
        <fullName evidence="6">LysR family transcriptional regulator</fullName>
    </submittedName>
</protein>
<dbReference type="Pfam" id="PF00126">
    <property type="entry name" value="HTH_1"/>
    <property type="match status" value="1"/>
</dbReference>
<evidence type="ECO:0000313" key="6">
    <source>
        <dbReference type="EMBL" id="QSQ15705.1"/>
    </source>
</evidence>
<evidence type="ECO:0000256" key="3">
    <source>
        <dbReference type="ARBA" id="ARBA00023125"/>
    </source>
</evidence>
<dbReference type="Gene3D" id="3.40.190.10">
    <property type="entry name" value="Periplasmic binding protein-like II"/>
    <property type="match status" value="2"/>
</dbReference>
<dbReference type="Gene3D" id="1.10.10.10">
    <property type="entry name" value="Winged helix-like DNA-binding domain superfamily/Winged helix DNA-binding domain"/>
    <property type="match status" value="1"/>
</dbReference>
<dbReference type="EMBL" id="CP071091">
    <property type="protein sequence ID" value="QSQ15705.1"/>
    <property type="molecule type" value="Genomic_DNA"/>
</dbReference>
<evidence type="ECO:0000256" key="2">
    <source>
        <dbReference type="ARBA" id="ARBA00023015"/>
    </source>
</evidence>
<keyword evidence="4" id="KW-0804">Transcription</keyword>
<dbReference type="Pfam" id="PF03466">
    <property type="entry name" value="LysR_substrate"/>
    <property type="match status" value="1"/>
</dbReference>
<name>A0ABX7NAA1_9BACT</name>
<comment type="similarity">
    <text evidence="1">Belongs to the LysR transcriptional regulatory family.</text>
</comment>